<name>A0ABP0LTD1_9DINO</name>
<protein>
    <recommendedName>
        <fullName evidence="3">CxC2-like cysteine cluster KDZ transposase-associated domain-containing protein</fullName>
    </recommendedName>
</protein>
<keyword evidence="2" id="KW-1185">Reference proteome</keyword>
<reference evidence="1 2" key="1">
    <citation type="submission" date="2024-02" db="EMBL/GenBank/DDBJ databases">
        <authorList>
            <person name="Chen Y."/>
            <person name="Shah S."/>
            <person name="Dougan E. K."/>
            <person name="Thang M."/>
            <person name="Chan C."/>
        </authorList>
    </citation>
    <scope>NUCLEOTIDE SEQUENCE [LARGE SCALE GENOMIC DNA]</scope>
</reference>
<dbReference type="EMBL" id="CAXAMN010013891">
    <property type="protein sequence ID" value="CAK9042006.1"/>
    <property type="molecule type" value="Genomic_DNA"/>
</dbReference>
<organism evidence="1 2">
    <name type="scientific">Durusdinium trenchii</name>
    <dbReference type="NCBI Taxonomy" id="1381693"/>
    <lineage>
        <taxon>Eukaryota</taxon>
        <taxon>Sar</taxon>
        <taxon>Alveolata</taxon>
        <taxon>Dinophyceae</taxon>
        <taxon>Suessiales</taxon>
        <taxon>Symbiodiniaceae</taxon>
        <taxon>Durusdinium</taxon>
    </lineage>
</organism>
<sequence>MWSKQKVVLQELGSLADQREGNRGRAFASLLKKRGLMLNVPVHPVSAKLPFRKKRRKKVDHPVIDIYDMAQFILQSEQFSEKLLNHPISNEEDWTAALETFWEKWRCLEPWNKVFEEHANDLAHCIPCMLHGDEGVGHRRKPIMQISWGSLLRVGKNSLQRMFMYTSCPHKLYSKYNKGAAHGNFVLDRLFKEFAKSAYKAYNGVPGKGERTFYLVFLGVAGDHPFQTKVYRSERGHLHLEICPHCLANTYSVPFEDLSIDALWRKTLFQAVPWNRHRMPPLAIMPGALDARFIRWDLMHMLPHGAVRTFVASVVCMMCGPLDMFESAWDASSSKEARLEEAYSHFQSWLTAKGSHVRDLKEFTVENLGWQQNRSFPDMTCKAADTTLLVQWLIDFISTVPFERTWVLCTALEGLEGVDEFCRLAYSSDDRLFWNQTKQRLGKCYLGAFLRAYVELAAYWHRAGWTLFKLVPKLHYSAHWHEDLRLSLEEGNAWALSPGAFSTPILEDYIGISSRISRTSHPSSVARTTIFKYLVEIRKAWSADVKR</sequence>
<evidence type="ECO:0000313" key="2">
    <source>
        <dbReference type="Proteomes" id="UP001642484"/>
    </source>
</evidence>
<evidence type="ECO:0008006" key="3">
    <source>
        <dbReference type="Google" id="ProtNLM"/>
    </source>
</evidence>
<dbReference type="Proteomes" id="UP001642484">
    <property type="component" value="Unassembled WGS sequence"/>
</dbReference>
<evidence type="ECO:0000313" key="1">
    <source>
        <dbReference type="EMBL" id="CAK9042006.1"/>
    </source>
</evidence>
<comment type="caution">
    <text evidence="1">The sequence shown here is derived from an EMBL/GenBank/DDBJ whole genome shotgun (WGS) entry which is preliminary data.</text>
</comment>
<gene>
    <name evidence="1" type="ORF">CCMP2556_LOCUS22435</name>
</gene>
<accession>A0ABP0LTD1</accession>
<proteinExistence type="predicted"/>